<keyword evidence="1" id="KW-1133">Transmembrane helix</keyword>
<accession>D7BHH1</accession>
<feature type="transmembrane region" description="Helical" evidence="1">
    <location>
        <begin position="340"/>
        <end position="358"/>
    </location>
</feature>
<sequence>MTSLAAPDKLVPLTLPLGFIAVGVLELIAGAFLLALYPDALLAYRHPVLLAAAHLLLLGFGAGALMGAMHQLLPVILEVPLARPAWSYPALALWALGTPLQVLGFLEAQSAWVALGGGLALLGIMLFALHMLFTYRQARRWNPVATALAWATAYLVLTPMLGMLQALTLRYGFYDPNRLAWHVVAGLVGIFLLSILGVGHKLVGMFTLSHGVGEKVLGLELWAVNLGLVGLAFGYWPGCALLAVGIGLALYDTYAILRHRNKRFFDVGVRHFLAGVGFLSLAWVALVLRRYELAGLWFVLGFVGLVVSGMLYKILPFLVWTHRYAPQVGRTPVPLLKDMLPERAAHLAGALLGLGALLTPFAPLGRWCFALGTLPVAYALWEVYRR</sequence>
<evidence type="ECO:0000256" key="1">
    <source>
        <dbReference type="SAM" id="Phobius"/>
    </source>
</evidence>
<dbReference type="RefSeq" id="WP_013156816.1">
    <property type="nucleotide sequence ID" value="NC_014212.1"/>
</dbReference>
<feature type="transmembrane region" description="Helical" evidence="1">
    <location>
        <begin position="85"/>
        <end position="106"/>
    </location>
</feature>
<proteinExistence type="predicted"/>
<dbReference type="AlphaFoldDB" id="D7BHH1"/>
<evidence type="ECO:0000313" key="3">
    <source>
        <dbReference type="Proteomes" id="UP000001916"/>
    </source>
</evidence>
<feature type="transmembrane region" description="Helical" evidence="1">
    <location>
        <begin position="179"/>
        <end position="202"/>
    </location>
</feature>
<keyword evidence="1" id="KW-0472">Membrane</keyword>
<feature type="transmembrane region" description="Helical" evidence="1">
    <location>
        <begin position="147"/>
        <end position="167"/>
    </location>
</feature>
<feature type="transmembrane region" description="Helical" evidence="1">
    <location>
        <begin position="272"/>
        <end position="291"/>
    </location>
</feature>
<evidence type="ECO:0000313" key="2">
    <source>
        <dbReference type="EMBL" id="ADH62209.1"/>
    </source>
</evidence>
<protein>
    <submittedName>
        <fullName evidence="2">Uncharacterized protein</fullName>
    </submittedName>
</protein>
<feature type="transmembrane region" description="Helical" evidence="1">
    <location>
        <begin position="15"/>
        <end position="36"/>
    </location>
</feature>
<reference evidence="2 3" key="1">
    <citation type="journal article" date="2010" name="Stand. Genomic Sci.">
        <title>Complete genome sequence of Meiothermus silvanus type strain (VI-R2).</title>
        <authorList>
            <person name="Sikorski J."/>
            <person name="Tindall B.J."/>
            <person name="Lowry S."/>
            <person name="Lucas S."/>
            <person name="Nolan M."/>
            <person name="Copeland A."/>
            <person name="Glavina Del Rio T."/>
            <person name="Tice H."/>
            <person name="Cheng J.F."/>
            <person name="Han C."/>
            <person name="Pitluck S."/>
            <person name="Liolios K."/>
            <person name="Ivanova N."/>
            <person name="Mavromatis K."/>
            <person name="Mikhailova N."/>
            <person name="Pati A."/>
            <person name="Goodwin L."/>
            <person name="Chen A."/>
            <person name="Palaniappan K."/>
            <person name="Land M."/>
            <person name="Hauser L."/>
            <person name="Chang Y.J."/>
            <person name="Jeffries C.D."/>
            <person name="Rohde M."/>
            <person name="Goker M."/>
            <person name="Woyke T."/>
            <person name="Bristow J."/>
            <person name="Eisen J.A."/>
            <person name="Markowitz V."/>
            <person name="Hugenholtz P."/>
            <person name="Kyrpides N.C."/>
            <person name="Klenk H.P."/>
            <person name="Lapidus A."/>
        </authorList>
    </citation>
    <scope>NUCLEOTIDE SEQUENCE [LARGE SCALE GENOMIC DNA]</scope>
    <source>
        <strain evidence="3">ATCC 700542 / DSM 9946 / VI-R2</strain>
    </source>
</reference>
<dbReference type="OrthoDB" id="5245199at2"/>
<keyword evidence="1" id="KW-0812">Transmembrane</keyword>
<feature type="transmembrane region" description="Helical" evidence="1">
    <location>
        <begin position="113"/>
        <end position="135"/>
    </location>
</feature>
<dbReference type="EMBL" id="CP002042">
    <property type="protein sequence ID" value="ADH62209.1"/>
    <property type="molecule type" value="Genomic_DNA"/>
</dbReference>
<dbReference type="Proteomes" id="UP000001916">
    <property type="component" value="Chromosome"/>
</dbReference>
<dbReference type="STRING" id="526227.Mesil_0267"/>
<organism evidence="2 3">
    <name type="scientific">Allomeiothermus silvanus (strain ATCC 700542 / DSM 9946 / NBRC 106475 / NCIMB 13440 / VI-R2)</name>
    <name type="common">Thermus silvanus</name>
    <dbReference type="NCBI Taxonomy" id="526227"/>
    <lineage>
        <taxon>Bacteria</taxon>
        <taxon>Thermotogati</taxon>
        <taxon>Deinococcota</taxon>
        <taxon>Deinococci</taxon>
        <taxon>Thermales</taxon>
        <taxon>Thermaceae</taxon>
        <taxon>Allomeiothermus</taxon>
    </lineage>
</organism>
<keyword evidence="3" id="KW-1185">Reference proteome</keyword>
<feature type="transmembrane region" description="Helical" evidence="1">
    <location>
        <begin position="222"/>
        <end position="251"/>
    </location>
</feature>
<name>D7BHH1_ALLS1</name>
<dbReference type="HOGENOM" id="CLU_034656_1_0_0"/>
<dbReference type="eggNOG" id="COG1252">
    <property type="taxonomic scope" value="Bacteria"/>
</dbReference>
<feature type="transmembrane region" description="Helical" evidence="1">
    <location>
        <begin position="297"/>
        <end position="319"/>
    </location>
</feature>
<dbReference type="KEGG" id="msv:Mesil_0267"/>
<feature type="transmembrane region" description="Helical" evidence="1">
    <location>
        <begin position="48"/>
        <end position="73"/>
    </location>
</feature>
<gene>
    <name evidence="2" type="ordered locus">Mesil_0267</name>
</gene>